<organism evidence="1 2">
    <name type="scientific">Clathrus columnatus</name>
    <dbReference type="NCBI Taxonomy" id="1419009"/>
    <lineage>
        <taxon>Eukaryota</taxon>
        <taxon>Fungi</taxon>
        <taxon>Dikarya</taxon>
        <taxon>Basidiomycota</taxon>
        <taxon>Agaricomycotina</taxon>
        <taxon>Agaricomycetes</taxon>
        <taxon>Phallomycetidae</taxon>
        <taxon>Phallales</taxon>
        <taxon>Clathraceae</taxon>
        <taxon>Clathrus</taxon>
    </lineage>
</organism>
<evidence type="ECO:0000313" key="1">
    <source>
        <dbReference type="EMBL" id="GJJ16243.1"/>
    </source>
</evidence>
<dbReference type="EMBL" id="BPWL01000016">
    <property type="protein sequence ID" value="GJJ16243.1"/>
    <property type="molecule type" value="Genomic_DNA"/>
</dbReference>
<comment type="caution">
    <text evidence="1">The sequence shown here is derived from an EMBL/GenBank/DDBJ whole genome shotgun (WGS) entry which is preliminary data.</text>
</comment>
<evidence type="ECO:0000313" key="2">
    <source>
        <dbReference type="Proteomes" id="UP001050691"/>
    </source>
</evidence>
<dbReference type="AlphaFoldDB" id="A0AAV5AUC3"/>
<reference evidence="1" key="1">
    <citation type="submission" date="2021-10" db="EMBL/GenBank/DDBJ databases">
        <title>De novo Genome Assembly of Clathrus columnatus (Basidiomycota, Fungi) Using Illumina and Nanopore Sequence Data.</title>
        <authorList>
            <person name="Ogiso-Tanaka E."/>
            <person name="Itagaki H."/>
            <person name="Hosoya T."/>
            <person name="Hosaka K."/>
        </authorList>
    </citation>
    <scope>NUCLEOTIDE SEQUENCE</scope>
    <source>
        <strain evidence="1">MO-923</strain>
    </source>
</reference>
<keyword evidence="2" id="KW-1185">Reference proteome</keyword>
<name>A0AAV5AUC3_9AGAM</name>
<gene>
    <name evidence="1" type="ORF">Clacol_010539</name>
</gene>
<accession>A0AAV5AUC3</accession>
<dbReference type="Proteomes" id="UP001050691">
    <property type="component" value="Unassembled WGS sequence"/>
</dbReference>
<proteinExistence type="predicted"/>
<protein>
    <submittedName>
        <fullName evidence="1">Uncharacterized protein</fullName>
    </submittedName>
</protein>
<sequence length="190" mass="21609">MTTYGIPLFFEDKTGKITGSDFVDIYDRSPMLRVAQVVQSDRILRYIYDVGSTSIASSRGYSSSEPEVTLEFGTDYSLGSIYFGRSSSRSIPMERYLRRLSPSGSSLVRVFRASDGSDYIWGYRVDMDHEWTCTNMSTLKLIGHYDLKPAGEPPYRSSGNVLTVYEEYQHLSIDLLASLLIMRHIAEHRL</sequence>